<organism evidence="3 4">
    <name type="scientific">Strongylocentrotus purpuratus</name>
    <name type="common">Purple sea urchin</name>
    <dbReference type="NCBI Taxonomy" id="7668"/>
    <lineage>
        <taxon>Eukaryota</taxon>
        <taxon>Metazoa</taxon>
        <taxon>Echinodermata</taxon>
        <taxon>Eleutherozoa</taxon>
        <taxon>Echinozoa</taxon>
        <taxon>Echinoidea</taxon>
        <taxon>Euechinoidea</taxon>
        <taxon>Echinacea</taxon>
        <taxon>Camarodonta</taxon>
        <taxon>Echinidea</taxon>
        <taxon>Strongylocentrotidae</taxon>
        <taxon>Strongylocentrotus</taxon>
    </lineage>
</organism>
<dbReference type="InterPro" id="IPR029264">
    <property type="entry name" value="ARF7EP_C"/>
</dbReference>
<keyword evidence="4" id="KW-1185">Reference proteome</keyword>
<dbReference type="Pfam" id="PF14949">
    <property type="entry name" value="ARF7EP_C"/>
    <property type="match status" value="1"/>
</dbReference>
<dbReference type="InParanoid" id="H3IMN4"/>
<evidence type="ECO:0000313" key="3">
    <source>
        <dbReference type="EnsemblMetazoa" id="XP_011668296"/>
    </source>
</evidence>
<dbReference type="EnsemblMetazoa" id="XM_011669994">
    <property type="protein sequence ID" value="XP_011668296"/>
    <property type="gene ID" value="LOC105440158"/>
</dbReference>
<dbReference type="OrthoDB" id="5984406at2759"/>
<dbReference type="OMA" id="YIIESFF"/>
<dbReference type="Proteomes" id="UP000007110">
    <property type="component" value="Unassembled WGS sequence"/>
</dbReference>
<accession>H3IMN4</accession>
<dbReference type="STRING" id="7668.H3IMN4"/>
<reference evidence="3" key="2">
    <citation type="submission" date="2021-01" db="UniProtKB">
        <authorList>
            <consortium name="EnsemblMetazoa"/>
        </authorList>
    </citation>
    <scope>IDENTIFICATION</scope>
</reference>
<dbReference type="PhylomeDB" id="H3IMN4"/>
<dbReference type="RefSeq" id="XP_011668296.1">
    <property type="nucleotide sequence ID" value="XM_011669994.2"/>
</dbReference>
<dbReference type="PANTHER" id="PTHR46536">
    <property type="entry name" value="ARL14 EFFECTOR PROTEIN"/>
    <property type="match status" value="1"/>
</dbReference>
<feature type="domain" description="ARF7 effector protein C-terminal" evidence="2">
    <location>
        <begin position="16"/>
        <end position="119"/>
    </location>
</feature>
<dbReference type="GeneID" id="105440158"/>
<dbReference type="HOGENOM" id="CLU_105549_3_0_1"/>
<reference evidence="4" key="1">
    <citation type="submission" date="2015-02" db="EMBL/GenBank/DDBJ databases">
        <title>Genome sequencing for Strongylocentrotus purpuratus.</title>
        <authorList>
            <person name="Murali S."/>
            <person name="Liu Y."/>
            <person name="Vee V."/>
            <person name="English A."/>
            <person name="Wang M."/>
            <person name="Skinner E."/>
            <person name="Han Y."/>
            <person name="Muzny D.M."/>
            <person name="Worley K.C."/>
            <person name="Gibbs R.A."/>
        </authorList>
    </citation>
    <scope>NUCLEOTIDE SEQUENCE</scope>
</reference>
<sequence length="128" mass="14851">MANSGSRSRSKRENSKILQSLMFKNPGKKVAEFANFKPEESEREKRKLRRLQEEEHQRHLQNRTMYDANGHLSSTGQDLCDCLGKDCPGCHYPCKDCGSIKCGPVCRCKRKWVFDLIEDEGQTYCVRY</sequence>
<protein>
    <recommendedName>
        <fullName evidence="2">ARF7 effector protein C-terminal domain-containing protein</fullName>
    </recommendedName>
</protein>
<dbReference type="eggNOG" id="KOG4850">
    <property type="taxonomic scope" value="Eukaryota"/>
</dbReference>
<name>H3IMN4_STRPU</name>
<proteinExistence type="predicted"/>
<evidence type="ECO:0000256" key="1">
    <source>
        <dbReference type="SAM" id="MobiDB-lite"/>
    </source>
</evidence>
<evidence type="ECO:0000313" key="4">
    <source>
        <dbReference type="Proteomes" id="UP000007110"/>
    </source>
</evidence>
<dbReference type="AlphaFoldDB" id="H3IMN4"/>
<dbReference type="KEGG" id="spu:105440158"/>
<evidence type="ECO:0000259" key="2">
    <source>
        <dbReference type="Pfam" id="PF14949"/>
    </source>
</evidence>
<feature type="region of interest" description="Disordered" evidence="1">
    <location>
        <begin position="36"/>
        <end position="68"/>
    </location>
</feature>
<dbReference type="PANTHER" id="PTHR46536:SF3">
    <property type="entry name" value="ARF7 EFFECTOR PROTEIN C-TERMINAL DOMAIN-CONTAINING PROTEIN"/>
    <property type="match status" value="1"/>
</dbReference>
<feature type="compositionally biased region" description="Basic and acidic residues" evidence="1">
    <location>
        <begin position="37"/>
        <end position="58"/>
    </location>
</feature>